<keyword evidence="2" id="KW-1185">Reference proteome</keyword>
<name>A0ABM7RDM3_9BACT</name>
<accession>A0ABM7RDM3</accession>
<dbReference type="RefSeq" id="WP_338684253.1">
    <property type="nucleotide sequence ID" value="NZ_AP024702.1"/>
</dbReference>
<dbReference type="Proteomes" id="UP001374893">
    <property type="component" value="Chromosome"/>
</dbReference>
<evidence type="ECO:0000313" key="2">
    <source>
        <dbReference type="Proteomes" id="UP001374893"/>
    </source>
</evidence>
<organism evidence="1 2">
    <name type="scientific">Haloferula helveola</name>
    <dbReference type="NCBI Taxonomy" id="490095"/>
    <lineage>
        <taxon>Bacteria</taxon>
        <taxon>Pseudomonadati</taxon>
        <taxon>Verrucomicrobiota</taxon>
        <taxon>Verrucomicrobiia</taxon>
        <taxon>Verrucomicrobiales</taxon>
        <taxon>Verrucomicrobiaceae</taxon>
        <taxon>Haloferula</taxon>
    </lineage>
</organism>
<dbReference type="InterPro" id="IPR036513">
    <property type="entry name" value="STAS_dom_sf"/>
</dbReference>
<proteinExistence type="predicted"/>
<dbReference type="SUPFAM" id="SSF52091">
    <property type="entry name" value="SpoIIaa-like"/>
    <property type="match status" value="2"/>
</dbReference>
<dbReference type="Pfam" id="PF11964">
    <property type="entry name" value="SpoIIAA-like"/>
    <property type="match status" value="2"/>
</dbReference>
<evidence type="ECO:0000313" key="1">
    <source>
        <dbReference type="EMBL" id="BCX48198.1"/>
    </source>
</evidence>
<gene>
    <name evidence="1" type="ORF">HAHE_21060</name>
</gene>
<dbReference type="EMBL" id="AP024702">
    <property type="protein sequence ID" value="BCX48198.1"/>
    <property type="molecule type" value="Genomic_DNA"/>
</dbReference>
<sequence length="243" mass="27170">MIESEILPNSILVLRPSGPISKEDVASVREKVDAMVADGGKLAGVMIEAEAFPGWKDFAGMTEHLGFVRQHQKEVPRLAVVSDSRFLTALPKIARHFLHAEIAHFDSGKADEAMAWLEAGRTKPHSAIRRGWFPDRKLVWIYVHGTIHTEAYGELVEWMEGILAENAPVSFLIDLEDLEGVDFGAVLKDLKFGLKHVGDIRKMALIGDAKWTHRLASIPNPFSLEIRAFDEAEEYDAWDWASS</sequence>
<dbReference type="InterPro" id="IPR038396">
    <property type="entry name" value="SpoIIAA-like_sf"/>
</dbReference>
<dbReference type="InterPro" id="IPR021866">
    <property type="entry name" value="SpoIIAA-like"/>
</dbReference>
<dbReference type="Gene3D" id="3.40.50.10600">
    <property type="entry name" value="SpoIIaa-like domains"/>
    <property type="match status" value="2"/>
</dbReference>
<protein>
    <submittedName>
        <fullName evidence="1">STAS/SEC14 domain-containing protein</fullName>
    </submittedName>
</protein>
<reference evidence="1 2" key="1">
    <citation type="submission" date="2021-06" db="EMBL/GenBank/DDBJ databases">
        <title>Complete genome of Haloferula helveola possessing various polysaccharide degrading enzymes.</title>
        <authorList>
            <person name="Takami H."/>
            <person name="Huang C."/>
            <person name="Hamasaki K."/>
        </authorList>
    </citation>
    <scope>NUCLEOTIDE SEQUENCE [LARGE SCALE GENOMIC DNA]</scope>
    <source>
        <strain evidence="1 2">CN-1</strain>
    </source>
</reference>